<sequence>MKRKKKQRAMIVKNNAKNKIKYLLFDGFSWLPPPVAGRRELDFYQRRRRRERGYWVQLQRRREQAT</sequence>
<reference evidence="2" key="1">
    <citation type="submission" date="2021-01" db="EMBL/GenBank/DDBJ databases">
        <title>Genome public.</title>
        <authorList>
            <person name="Liu C."/>
            <person name="Sun Q."/>
        </authorList>
    </citation>
    <scope>NUCLEOTIDE SEQUENCE [LARGE SCALE GENOMIC DNA]</scope>
    <source>
        <strain evidence="2">CGMCC 1.18722</strain>
    </source>
</reference>
<proteinExistence type="predicted"/>
<gene>
    <name evidence="1" type="ORF">JKV55_11115</name>
</gene>
<protein>
    <submittedName>
        <fullName evidence="1">Uncharacterized protein</fullName>
    </submittedName>
</protein>
<accession>A0ABS1QUG7</accession>
<keyword evidence="2" id="KW-1185">Reference proteome</keyword>
<dbReference type="Proteomes" id="UP000638570">
    <property type="component" value="Unassembled WGS sequence"/>
</dbReference>
<evidence type="ECO:0000313" key="2">
    <source>
        <dbReference type="Proteomes" id="UP000638570"/>
    </source>
</evidence>
<name>A0ABS1QUG7_9GAMM</name>
<organism evidence="1 2">
    <name type="scientific">Zobellella iuensis</name>
    <dbReference type="NCBI Taxonomy" id="2803811"/>
    <lineage>
        <taxon>Bacteria</taxon>
        <taxon>Pseudomonadati</taxon>
        <taxon>Pseudomonadota</taxon>
        <taxon>Gammaproteobacteria</taxon>
        <taxon>Aeromonadales</taxon>
        <taxon>Aeromonadaceae</taxon>
        <taxon>Zobellella</taxon>
    </lineage>
</organism>
<evidence type="ECO:0000313" key="1">
    <source>
        <dbReference type="EMBL" id="MBL1377879.1"/>
    </source>
</evidence>
<dbReference type="RefSeq" id="WP_202085253.1">
    <property type="nucleotide sequence ID" value="NZ_JAERTZ010000025.1"/>
</dbReference>
<dbReference type="EMBL" id="JAERTZ010000025">
    <property type="protein sequence ID" value="MBL1377879.1"/>
    <property type="molecule type" value="Genomic_DNA"/>
</dbReference>
<comment type="caution">
    <text evidence="1">The sequence shown here is derived from an EMBL/GenBank/DDBJ whole genome shotgun (WGS) entry which is preliminary data.</text>
</comment>